<evidence type="ECO:0000313" key="2">
    <source>
        <dbReference type="Proteomes" id="UP000007844"/>
    </source>
</evidence>
<dbReference type="eggNOG" id="ENOG50341XC">
    <property type="taxonomic scope" value="Bacteria"/>
</dbReference>
<evidence type="ECO:0000313" key="1">
    <source>
        <dbReference type="EMBL" id="EGJ51414.1"/>
    </source>
</evidence>
<organism evidence="1 2">
    <name type="scientific">Desulfocurvibacter africanus subsp. africanus str. Walvis Bay</name>
    <dbReference type="NCBI Taxonomy" id="690850"/>
    <lineage>
        <taxon>Bacteria</taxon>
        <taxon>Pseudomonadati</taxon>
        <taxon>Thermodesulfobacteriota</taxon>
        <taxon>Desulfovibrionia</taxon>
        <taxon>Desulfovibrionales</taxon>
        <taxon>Desulfovibrionaceae</taxon>
        <taxon>Desulfocurvibacter</taxon>
    </lineage>
</organism>
<dbReference type="EMBL" id="CP003221">
    <property type="protein sequence ID" value="EGJ51414.1"/>
    <property type="molecule type" value="Genomic_DNA"/>
</dbReference>
<keyword evidence="2" id="KW-1185">Reference proteome</keyword>
<dbReference type="Proteomes" id="UP000007844">
    <property type="component" value="Chromosome"/>
</dbReference>
<dbReference type="KEGG" id="daf:Desaf_3117"/>
<sequence length="250" mass="28135" precursor="true">MTSIRLAFAASLICLTLALSGCGWWYSLTEGASSLVNPKLEYQGYAPSGDKWRLANLFAPVDQRIQALTRELSTIESFPAPEWYERLLARNPWLTSIAAVDAQGQVLGRLPEAAIIPLDAGQFLEFKADWERATFKSFFFQTDLGPEVCLVQPMFLRNKWVGLIIAQFDPRTLRQFSPVPDDLTLLHAGTLLWPSTPANEAEILVGVDWEATLRDRVSGTLEKEGRSYTWLARYIGDTYLIYAVRNRDDG</sequence>
<dbReference type="RefSeq" id="WP_014261053.1">
    <property type="nucleotide sequence ID" value="NC_016629.1"/>
</dbReference>
<reference evidence="1 2" key="1">
    <citation type="journal article" date="2011" name="J. Bacteriol.">
        <title>Genome sequence of the mercury-methylating and pleomorphic Desulfovibrio africanus Strain Walvis Bay.</title>
        <authorList>
            <person name="Brown S.D."/>
            <person name="Wall J.D."/>
            <person name="Kucken A.M."/>
            <person name="Gilmour C.C."/>
            <person name="Podar M."/>
            <person name="Brandt C.C."/>
            <person name="Teshima H."/>
            <person name="Detter J.C."/>
            <person name="Han C.S."/>
            <person name="Land M.L."/>
            <person name="Lucas S."/>
            <person name="Han J."/>
            <person name="Pennacchio L."/>
            <person name="Nolan M."/>
            <person name="Pitluck S."/>
            <person name="Woyke T."/>
            <person name="Goodwin L."/>
            <person name="Palumbo A.V."/>
            <person name="Elias D.A."/>
        </authorList>
    </citation>
    <scope>NUCLEOTIDE SEQUENCE [LARGE SCALE GENOMIC DNA]</scope>
    <source>
        <strain evidence="1 2">Walvis Bay</strain>
    </source>
</reference>
<dbReference type="PROSITE" id="PS51257">
    <property type="entry name" value="PROKAR_LIPOPROTEIN"/>
    <property type="match status" value="1"/>
</dbReference>
<gene>
    <name evidence="1" type="ORF">Desaf_3117</name>
</gene>
<dbReference type="AlphaFoldDB" id="F3Z306"/>
<accession>F3Z306</accession>
<name>F3Z306_DESAF</name>
<dbReference type="HOGENOM" id="CLU_076295_0_0_7"/>
<protein>
    <recommendedName>
        <fullName evidence="3">Lipoprotein</fullName>
    </recommendedName>
</protein>
<dbReference type="STRING" id="690850.Desaf_3117"/>
<evidence type="ECO:0008006" key="3">
    <source>
        <dbReference type="Google" id="ProtNLM"/>
    </source>
</evidence>
<proteinExistence type="predicted"/>